<accession>A0A6J4UAQ0</accession>
<dbReference type="EC" id="2.7.6.1" evidence="2"/>
<feature type="non-terminal residue" evidence="2">
    <location>
        <position position="1"/>
    </location>
</feature>
<feature type="compositionally biased region" description="Basic and acidic residues" evidence="1">
    <location>
        <begin position="38"/>
        <end position="53"/>
    </location>
</feature>
<name>A0A6J4UAQ0_9BACT</name>
<feature type="compositionally biased region" description="Basic and acidic residues" evidence="1">
    <location>
        <begin position="241"/>
        <end position="251"/>
    </location>
</feature>
<feature type="compositionally biased region" description="Basic and acidic residues" evidence="1">
    <location>
        <begin position="63"/>
        <end position="81"/>
    </location>
</feature>
<feature type="compositionally biased region" description="Low complexity" evidence="1">
    <location>
        <begin position="252"/>
        <end position="269"/>
    </location>
</feature>
<feature type="region of interest" description="Disordered" evidence="1">
    <location>
        <begin position="1"/>
        <end position="339"/>
    </location>
</feature>
<dbReference type="EMBL" id="CADCWE010000149">
    <property type="protein sequence ID" value="CAA9545085.1"/>
    <property type="molecule type" value="Genomic_DNA"/>
</dbReference>
<feature type="compositionally biased region" description="Basic and acidic residues" evidence="1">
    <location>
        <begin position="21"/>
        <end position="30"/>
    </location>
</feature>
<evidence type="ECO:0000313" key="2">
    <source>
        <dbReference type="EMBL" id="CAA9545085.1"/>
    </source>
</evidence>
<reference evidence="2" key="1">
    <citation type="submission" date="2020-02" db="EMBL/GenBank/DDBJ databases">
        <authorList>
            <person name="Meier V. D."/>
        </authorList>
    </citation>
    <scope>NUCLEOTIDE SEQUENCE</scope>
    <source>
        <strain evidence="2">AVDCRST_MAG73</strain>
    </source>
</reference>
<gene>
    <name evidence="2" type="ORF">AVDCRST_MAG73-2329</name>
</gene>
<feature type="compositionally biased region" description="Low complexity" evidence="1">
    <location>
        <begin position="104"/>
        <end position="115"/>
    </location>
</feature>
<dbReference type="GO" id="GO:0016301">
    <property type="term" value="F:kinase activity"/>
    <property type="evidence" value="ECO:0007669"/>
    <property type="project" value="UniProtKB-KW"/>
</dbReference>
<dbReference type="GO" id="GO:0004749">
    <property type="term" value="F:ribose phosphate diphosphokinase activity"/>
    <property type="evidence" value="ECO:0007669"/>
    <property type="project" value="UniProtKB-EC"/>
</dbReference>
<feature type="compositionally biased region" description="Basic and acidic residues" evidence="1">
    <location>
        <begin position="1"/>
        <end position="14"/>
    </location>
</feature>
<dbReference type="AlphaFoldDB" id="A0A6J4UAQ0"/>
<feature type="compositionally biased region" description="Basic residues" evidence="1">
    <location>
        <begin position="327"/>
        <end position="339"/>
    </location>
</feature>
<feature type="compositionally biased region" description="Basic and acidic residues" evidence="1">
    <location>
        <begin position="182"/>
        <end position="197"/>
    </location>
</feature>
<feature type="compositionally biased region" description="Basic residues" evidence="1">
    <location>
        <begin position="305"/>
        <end position="315"/>
    </location>
</feature>
<evidence type="ECO:0000256" key="1">
    <source>
        <dbReference type="SAM" id="MobiDB-lite"/>
    </source>
</evidence>
<proteinExistence type="predicted"/>
<feature type="compositionally biased region" description="Basic residues" evidence="1">
    <location>
        <begin position="221"/>
        <end position="230"/>
    </location>
</feature>
<keyword evidence="2" id="KW-0808">Transferase</keyword>
<sequence length="339" mass="37542">EQGLRPDDDPDRQLEPGAGGRDLRPHRDPARPGGGDEVQQRQHLRPDRRERPPQRRLRGPILRRPDQRRDHGTPDHDRHAEAGLGRAGDGGDPLLRLRPDRQEGPAAGADHGPPGRQADRHRRHRPGVDPGPPRRSDPGVLRHPGRRDERDVFDRQLLPRKAAQGPGGGFAGPGQHQAGAQLRRDPGCLAGDHRKAADGQPGPLRDAEPDRLGRWLPGGDRRRRDRHRRLDHPGGGPLPPPRRDRGLRDLHPPGLLRPGGRPLGRQPAARGGGHQQHRAGPPPADRQGDDPLDRAAARGDDPAHPHRHQRRGGLPRRRDAADPAQLRRGRRQQRGRARV</sequence>
<feature type="non-terminal residue" evidence="2">
    <location>
        <position position="339"/>
    </location>
</feature>
<keyword evidence="2" id="KW-0418">Kinase</keyword>
<protein>
    <submittedName>
        <fullName evidence="2">Ribose-phosphate pyrophosphokinase</fullName>
        <ecNumber evidence="2">2.7.6.1</ecNumber>
    </submittedName>
</protein>
<organism evidence="2">
    <name type="scientific">uncultured Thermomicrobiales bacterium</name>
    <dbReference type="NCBI Taxonomy" id="1645740"/>
    <lineage>
        <taxon>Bacteria</taxon>
        <taxon>Pseudomonadati</taxon>
        <taxon>Thermomicrobiota</taxon>
        <taxon>Thermomicrobia</taxon>
        <taxon>Thermomicrobiales</taxon>
        <taxon>environmental samples</taxon>
    </lineage>
</organism>
<feature type="compositionally biased region" description="Basic and acidic residues" evidence="1">
    <location>
        <begin position="286"/>
        <end position="304"/>
    </location>
</feature>